<dbReference type="AlphaFoldDB" id="A0A2S0UNL9"/>
<accession>A0A2S0UNL9</accession>
<reference evidence="1 2" key="1">
    <citation type="submission" date="2018-04" db="EMBL/GenBank/DDBJ databases">
        <title>Genome sequencing of Gemmobacter.</title>
        <authorList>
            <person name="Yi H."/>
            <person name="Baek M.-G."/>
        </authorList>
    </citation>
    <scope>NUCLEOTIDE SEQUENCE [LARGE SCALE GENOMIC DNA]</scope>
    <source>
        <strain evidence="1 2">HYN0069</strain>
    </source>
</reference>
<proteinExistence type="predicted"/>
<name>A0A2S0UNL9_9RHOB</name>
<keyword evidence="2" id="KW-1185">Reference proteome</keyword>
<evidence type="ECO:0000313" key="2">
    <source>
        <dbReference type="Proteomes" id="UP000244496"/>
    </source>
</evidence>
<gene>
    <name evidence="1" type="ORF">HYN69_13615</name>
</gene>
<dbReference type="EMBL" id="CP028918">
    <property type="protein sequence ID" value="AWB49397.1"/>
    <property type="molecule type" value="Genomic_DNA"/>
</dbReference>
<evidence type="ECO:0000313" key="1">
    <source>
        <dbReference type="EMBL" id="AWB49397.1"/>
    </source>
</evidence>
<organism evidence="1 2">
    <name type="scientific">Paragemmobacter aquarius</name>
    <dbReference type="NCBI Taxonomy" id="2169400"/>
    <lineage>
        <taxon>Bacteria</taxon>
        <taxon>Pseudomonadati</taxon>
        <taxon>Pseudomonadota</taxon>
        <taxon>Alphaproteobacteria</taxon>
        <taxon>Rhodobacterales</taxon>
        <taxon>Paracoccaceae</taxon>
        <taxon>Paragemmobacter</taxon>
    </lineage>
</organism>
<dbReference type="RefSeq" id="WP_108436214.1">
    <property type="nucleotide sequence ID" value="NZ_CP028918.1"/>
</dbReference>
<sequence>MAGAYDNLSCKKARPMLEQERQTLSALESQQKSAQTGDAIGVFLVLIPVSSLTGADREGAIATSKGKILALEARVQECS</sequence>
<dbReference type="Proteomes" id="UP000244496">
    <property type="component" value="Chromosome"/>
</dbReference>
<protein>
    <submittedName>
        <fullName evidence="1">Uncharacterized protein</fullName>
    </submittedName>
</protein>
<dbReference type="KEGG" id="geh:HYN69_13615"/>